<name>A0A1G9BKK3_9PROT</name>
<comment type="subcellular location">
    <subcellularLocation>
        <location evidence="1 7">Periplasm</location>
    </subcellularLocation>
</comment>
<keyword evidence="11" id="KW-1185">Reference proteome</keyword>
<accession>A0A1G9BKK3</accession>
<dbReference type="GO" id="GO:0042597">
    <property type="term" value="C:periplasmic space"/>
    <property type="evidence" value="ECO:0007669"/>
    <property type="project" value="UniProtKB-SubCell"/>
</dbReference>
<evidence type="ECO:0000256" key="3">
    <source>
        <dbReference type="ARBA" id="ARBA00022729"/>
    </source>
</evidence>
<keyword evidence="5" id="KW-1015">Disulfide bond</keyword>
<evidence type="ECO:0000313" key="10">
    <source>
        <dbReference type="EMBL" id="SDK40059.1"/>
    </source>
</evidence>
<comment type="function">
    <text evidence="7">Required for disulfide bond formation in some periplasmic proteins. Acts by transferring its disulfide bond to other proteins and is reduced in the process.</text>
</comment>
<evidence type="ECO:0000256" key="2">
    <source>
        <dbReference type="ARBA" id="ARBA00009813"/>
    </source>
</evidence>
<dbReference type="Proteomes" id="UP000198629">
    <property type="component" value="Unassembled WGS sequence"/>
</dbReference>
<gene>
    <name evidence="10" type="ORF">SAMN05192566_1220</name>
</gene>
<dbReference type="InterPro" id="IPR012336">
    <property type="entry name" value="Thioredoxin-like_fold"/>
</dbReference>
<dbReference type="Pfam" id="PF10411">
    <property type="entry name" value="DsbC_N"/>
    <property type="match status" value="1"/>
</dbReference>
<evidence type="ECO:0000256" key="1">
    <source>
        <dbReference type="ARBA" id="ARBA00004418"/>
    </source>
</evidence>
<evidence type="ECO:0000313" key="11">
    <source>
        <dbReference type="Proteomes" id="UP000198629"/>
    </source>
</evidence>
<dbReference type="PANTHER" id="PTHR35272">
    <property type="entry name" value="THIOL:DISULFIDE INTERCHANGE PROTEIN DSBC-RELATED"/>
    <property type="match status" value="1"/>
</dbReference>
<sequence>MRNCAGLEKAGHMKKSNWKSVIGWLGLFLILGSLSSVADEASVKKSIEAAYPKIKVDSVTKTPYAGLYEVFMGGQIIYTDDKFSFLIAEGRLVDPKTKKDITGERLDELTKIDFNSLPLDQAIKVVKGNGSRKLVVFSDVDCPFCKRLEQKELTNINDVTIYTFLYPIEQLHPDAANKSRSIWCASNRTKAWQDWILNSKLPTTTAKCEVPLERVGELAQKLGVNSTPTMFFENGRRMLGAQPHDEIEKSLQAAKK</sequence>
<reference evidence="11" key="1">
    <citation type="submission" date="2016-10" db="EMBL/GenBank/DDBJ databases">
        <authorList>
            <person name="Varghese N."/>
            <person name="Submissions S."/>
        </authorList>
    </citation>
    <scope>NUCLEOTIDE SEQUENCE [LARGE SCALE GENOMIC DNA]</scope>
    <source>
        <strain evidence="11">CBMB127</strain>
    </source>
</reference>
<protein>
    <recommendedName>
        <fullName evidence="7">Thiol:disulfide interchange protein</fullName>
    </recommendedName>
</protein>
<dbReference type="InterPro" id="IPR033954">
    <property type="entry name" value="DiS-bond_Isoase_DsbC/G"/>
</dbReference>
<evidence type="ECO:0000259" key="9">
    <source>
        <dbReference type="Pfam" id="PF13098"/>
    </source>
</evidence>
<evidence type="ECO:0000256" key="5">
    <source>
        <dbReference type="ARBA" id="ARBA00023157"/>
    </source>
</evidence>
<keyword evidence="6 7" id="KW-0676">Redox-active center</keyword>
<dbReference type="InterPro" id="IPR009094">
    <property type="entry name" value="DiS-bond_isomerase_DsbC/G_N_sf"/>
</dbReference>
<dbReference type="AlphaFoldDB" id="A0A1G9BKK3"/>
<comment type="similarity">
    <text evidence="2 7">Belongs to the thioredoxin family. DsbC subfamily.</text>
</comment>
<dbReference type="SUPFAM" id="SSF52833">
    <property type="entry name" value="Thioredoxin-like"/>
    <property type="match status" value="1"/>
</dbReference>
<dbReference type="Pfam" id="PF13098">
    <property type="entry name" value="Thioredoxin_2"/>
    <property type="match status" value="1"/>
</dbReference>
<organism evidence="10 11">
    <name type="scientific">Methylophilus rhizosphaerae</name>
    <dbReference type="NCBI Taxonomy" id="492660"/>
    <lineage>
        <taxon>Bacteria</taxon>
        <taxon>Pseudomonadati</taxon>
        <taxon>Pseudomonadota</taxon>
        <taxon>Betaproteobacteria</taxon>
        <taxon>Nitrosomonadales</taxon>
        <taxon>Methylophilaceae</taxon>
        <taxon>Methylophilus</taxon>
    </lineage>
</organism>
<dbReference type="SUPFAM" id="SSF54423">
    <property type="entry name" value="DsbC/DsbG N-terminal domain-like"/>
    <property type="match status" value="1"/>
</dbReference>
<feature type="domain" description="Thioredoxin-like fold" evidence="9">
    <location>
        <begin position="126"/>
        <end position="250"/>
    </location>
</feature>
<keyword evidence="3 7" id="KW-0732">Signal</keyword>
<evidence type="ECO:0000256" key="7">
    <source>
        <dbReference type="RuleBase" id="RU364038"/>
    </source>
</evidence>
<dbReference type="InterPro" id="IPR036249">
    <property type="entry name" value="Thioredoxin-like_sf"/>
</dbReference>
<evidence type="ECO:0000256" key="6">
    <source>
        <dbReference type="ARBA" id="ARBA00023284"/>
    </source>
</evidence>
<evidence type="ECO:0000256" key="4">
    <source>
        <dbReference type="ARBA" id="ARBA00022764"/>
    </source>
</evidence>
<evidence type="ECO:0000259" key="8">
    <source>
        <dbReference type="Pfam" id="PF10411"/>
    </source>
</evidence>
<dbReference type="CDD" id="cd03020">
    <property type="entry name" value="DsbA_DsbC_DsbG"/>
    <property type="match status" value="1"/>
</dbReference>
<dbReference type="Gene3D" id="3.10.450.70">
    <property type="entry name" value="Disulphide bond isomerase, DsbC/G, N-terminal"/>
    <property type="match status" value="1"/>
</dbReference>
<dbReference type="Gene3D" id="3.40.30.10">
    <property type="entry name" value="Glutaredoxin"/>
    <property type="match status" value="1"/>
</dbReference>
<dbReference type="PANTHER" id="PTHR35272:SF3">
    <property type="entry name" value="THIOL:DISULFIDE INTERCHANGE PROTEIN DSBC"/>
    <property type="match status" value="1"/>
</dbReference>
<dbReference type="EMBL" id="FNFX01000002">
    <property type="protein sequence ID" value="SDK40059.1"/>
    <property type="molecule type" value="Genomic_DNA"/>
</dbReference>
<dbReference type="STRING" id="492660.SAMN05192566_1220"/>
<dbReference type="InterPro" id="IPR018950">
    <property type="entry name" value="DiS-bond_isomerase_DsbC/G_N"/>
</dbReference>
<proteinExistence type="inferred from homology"/>
<keyword evidence="4 7" id="KW-0574">Periplasm</keyword>
<dbReference type="InterPro" id="IPR051470">
    <property type="entry name" value="Thiol:disulfide_interchange"/>
</dbReference>
<feature type="domain" description="Disulphide bond isomerase DsbC/G N-terminal" evidence="8">
    <location>
        <begin position="36"/>
        <end position="102"/>
    </location>
</feature>